<keyword evidence="2" id="KW-1185">Reference proteome</keyword>
<proteinExistence type="predicted"/>
<dbReference type="EMBL" id="FN653027">
    <property type="protein sequence ID" value="CBY07933.1"/>
    <property type="molecule type" value="Genomic_DNA"/>
</dbReference>
<dbReference type="InParanoid" id="E4X6S6"/>
<name>E4X6S6_OIKDI</name>
<protein>
    <submittedName>
        <fullName evidence="1">Uncharacterized protein</fullName>
    </submittedName>
</protein>
<dbReference type="Proteomes" id="UP000001307">
    <property type="component" value="Unassembled WGS sequence"/>
</dbReference>
<reference evidence="1" key="1">
    <citation type="journal article" date="2010" name="Science">
        <title>Plasticity of animal genome architecture unmasked by rapid evolution of a pelagic tunicate.</title>
        <authorList>
            <person name="Denoeud F."/>
            <person name="Henriet S."/>
            <person name="Mungpakdee S."/>
            <person name="Aury J.M."/>
            <person name="Da Silva C."/>
            <person name="Brinkmann H."/>
            <person name="Mikhaleva J."/>
            <person name="Olsen L.C."/>
            <person name="Jubin C."/>
            <person name="Canestro C."/>
            <person name="Bouquet J.M."/>
            <person name="Danks G."/>
            <person name="Poulain J."/>
            <person name="Campsteijn C."/>
            <person name="Adamski M."/>
            <person name="Cross I."/>
            <person name="Yadetie F."/>
            <person name="Muffato M."/>
            <person name="Louis A."/>
            <person name="Butcher S."/>
            <person name="Tsagkogeorga G."/>
            <person name="Konrad A."/>
            <person name="Singh S."/>
            <person name="Jensen M.F."/>
            <person name="Cong E.H."/>
            <person name="Eikeseth-Otteraa H."/>
            <person name="Noel B."/>
            <person name="Anthouard V."/>
            <person name="Porcel B.M."/>
            <person name="Kachouri-Lafond R."/>
            <person name="Nishino A."/>
            <person name="Ugolini M."/>
            <person name="Chourrout P."/>
            <person name="Nishida H."/>
            <person name="Aasland R."/>
            <person name="Huzurbazar S."/>
            <person name="Westhof E."/>
            <person name="Delsuc F."/>
            <person name="Lehrach H."/>
            <person name="Reinhardt R."/>
            <person name="Weissenbach J."/>
            <person name="Roy S.W."/>
            <person name="Artiguenave F."/>
            <person name="Postlethwait J.H."/>
            <person name="Manak J.R."/>
            <person name="Thompson E.M."/>
            <person name="Jaillon O."/>
            <person name="Du Pasquier L."/>
            <person name="Boudinot P."/>
            <person name="Liberles D.A."/>
            <person name="Volff J.N."/>
            <person name="Philippe H."/>
            <person name="Lenhard B."/>
            <person name="Roest Crollius H."/>
            <person name="Wincker P."/>
            <person name="Chourrout D."/>
        </authorList>
    </citation>
    <scope>NUCLEOTIDE SEQUENCE [LARGE SCALE GENOMIC DNA]</scope>
</reference>
<gene>
    <name evidence="1" type="ORF">GSOID_T00003295001</name>
</gene>
<evidence type="ECO:0000313" key="2">
    <source>
        <dbReference type="Proteomes" id="UP000001307"/>
    </source>
</evidence>
<sequence length="103" mass="11999">MSDIEIDYAKTLIQLELGHLNENALAKVPGWREDAAKTLEKMANWGTREEDMNFVIARFIKNTTLAEDVDLDEDLRQWELGQQLILRWKFVKHPVVDFSAKLI</sequence>
<organism evidence="1">
    <name type="scientific">Oikopleura dioica</name>
    <name type="common">Tunicate</name>
    <dbReference type="NCBI Taxonomy" id="34765"/>
    <lineage>
        <taxon>Eukaryota</taxon>
        <taxon>Metazoa</taxon>
        <taxon>Chordata</taxon>
        <taxon>Tunicata</taxon>
        <taxon>Appendicularia</taxon>
        <taxon>Copelata</taxon>
        <taxon>Oikopleuridae</taxon>
        <taxon>Oikopleura</taxon>
    </lineage>
</organism>
<evidence type="ECO:0000313" key="1">
    <source>
        <dbReference type="EMBL" id="CBY07933.1"/>
    </source>
</evidence>
<accession>E4X6S6</accession>
<dbReference type="AlphaFoldDB" id="E4X6S6"/>